<protein>
    <submittedName>
        <fullName evidence="1">Uncharacterized protein</fullName>
    </submittedName>
</protein>
<feature type="non-terminal residue" evidence="1">
    <location>
        <position position="187"/>
    </location>
</feature>
<name>A0A8J2PKV4_9HEXA</name>
<sequence length="187" mass="20952">MFGDTQVHLKGKFLYCWPYKWEDQVNWELIHKLTDAVTDWVGAVLPGVSAAIIPGSVESSVIWCVFCGPSYWRHNSLKDSGAYAKLLLYCKFIHTLFLLDDETEAAIGNNGYATFVGNVGRIVDNVLRYEVPRAGLKMHELFNCVNETSEFAGDILTLLVDIAEDMKTNFAPTKDSVNYLAEMSAKT</sequence>
<keyword evidence="2" id="KW-1185">Reference proteome</keyword>
<evidence type="ECO:0000313" key="1">
    <source>
        <dbReference type="EMBL" id="CAG7827219.1"/>
    </source>
</evidence>
<organism evidence="1 2">
    <name type="scientific">Allacma fusca</name>
    <dbReference type="NCBI Taxonomy" id="39272"/>
    <lineage>
        <taxon>Eukaryota</taxon>
        <taxon>Metazoa</taxon>
        <taxon>Ecdysozoa</taxon>
        <taxon>Arthropoda</taxon>
        <taxon>Hexapoda</taxon>
        <taxon>Collembola</taxon>
        <taxon>Symphypleona</taxon>
        <taxon>Sminthuridae</taxon>
        <taxon>Allacma</taxon>
    </lineage>
</organism>
<dbReference type="EMBL" id="CAJVCH010542686">
    <property type="protein sequence ID" value="CAG7827219.1"/>
    <property type="molecule type" value="Genomic_DNA"/>
</dbReference>
<proteinExistence type="predicted"/>
<evidence type="ECO:0000313" key="2">
    <source>
        <dbReference type="Proteomes" id="UP000708208"/>
    </source>
</evidence>
<comment type="caution">
    <text evidence="1">The sequence shown here is derived from an EMBL/GenBank/DDBJ whole genome shotgun (WGS) entry which is preliminary data.</text>
</comment>
<accession>A0A8J2PKV4</accession>
<dbReference type="Proteomes" id="UP000708208">
    <property type="component" value="Unassembled WGS sequence"/>
</dbReference>
<dbReference type="AlphaFoldDB" id="A0A8J2PKV4"/>
<gene>
    <name evidence="1" type="ORF">AFUS01_LOCUS37216</name>
</gene>
<reference evidence="1" key="1">
    <citation type="submission" date="2021-06" db="EMBL/GenBank/DDBJ databases">
        <authorList>
            <person name="Hodson N. C."/>
            <person name="Mongue J. A."/>
            <person name="Jaron S. K."/>
        </authorList>
    </citation>
    <scope>NUCLEOTIDE SEQUENCE</scope>
</reference>